<dbReference type="GO" id="GO:0008171">
    <property type="term" value="F:O-methyltransferase activity"/>
    <property type="evidence" value="ECO:0007669"/>
    <property type="project" value="InterPro"/>
</dbReference>
<dbReference type="InterPro" id="IPR029063">
    <property type="entry name" value="SAM-dependent_MTases_sf"/>
</dbReference>
<evidence type="ECO:0000313" key="6">
    <source>
        <dbReference type="EMBL" id="MBC2653119.1"/>
    </source>
</evidence>
<dbReference type="Pfam" id="PF00891">
    <property type="entry name" value="Methyltransf_2"/>
    <property type="match status" value="1"/>
</dbReference>
<organism evidence="6 7">
    <name type="scientific">Novosphingobium aerophilum</name>
    <dbReference type="NCBI Taxonomy" id="2839843"/>
    <lineage>
        <taxon>Bacteria</taxon>
        <taxon>Pseudomonadati</taxon>
        <taxon>Pseudomonadota</taxon>
        <taxon>Alphaproteobacteria</taxon>
        <taxon>Sphingomonadales</taxon>
        <taxon>Sphingomonadaceae</taxon>
        <taxon>Novosphingobium</taxon>
    </lineage>
</organism>
<feature type="active site" description="Proton acceptor" evidence="4">
    <location>
        <position position="289"/>
    </location>
</feature>
<dbReference type="RefSeq" id="WP_185684508.1">
    <property type="nucleotide sequence ID" value="NZ_JACLAU010000035.1"/>
</dbReference>
<dbReference type="InterPro" id="IPR016461">
    <property type="entry name" value="COMT-like"/>
</dbReference>
<evidence type="ECO:0000256" key="2">
    <source>
        <dbReference type="ARBA" id="ARBA00022679"/>
    </source>
</evidence>
<gene>
    <name evidence="6" type="ORF">H7F49_15600</name>
</gene>
<dbReference type="Proteomes" id="UP000520156">
    <property type="component" value="Unassembled WGS sequence"/>
</dbReference>
<keyword evidence="3" id="KW-0949">S-adenosyl-L-methionine</keyword>
<name>A0A7X1KD97_9SPHN</name>
<evidence type="ECO:0000256" key="4">
    <source>
        <dbReference type="PIRSR" id="PIRSR005739-1"/>
    </source>
</evidence>
<dbReference type="Gene3D" id="1.10.10.10">
    <property type="entry name" value="Winged helix-like DNA-binding domain superfamily/Winged helix DNA-binding domain"/>
    <property type="match status" value="1"/>
</dbReference>
<feature type="domain" description="O-methyltransferase C-terminal" evidence="5">
    <location>
        <begin position="174"/>
        <end position="361"/>
    </location>
</feature>
<sequence length="381" mass="41058">MPTSIAASGPLRPPGPPEWRRRWTAWRNATIASPRFQAWAARLPLFRTVARRRAAQAFDLLAGFCYSQILQAADAAGLLDRLAEGPADLTAVQQTTGLPEPAALRLVRAAAAIDLAEEIAPGWWMLGQQGAALQANPGALAMVRHHALLYADLAEPLELFRRNREEPTALSRFWHYTSETEADCADRYSTLMAQSQAMVARETLAAYPFARHRRVLDLGGGHGVFIRALAGACPDLELGVFDLPPVIAGTADRIAGSPAATRVSLHPGDFFRTPLPQGYDCITLVRILHDHDDGPVQALLDSAWAALPAGGRLVIAEPMAGTPGATAMGDGYFGLYLWAMNSGRPRTAAEYGTMLESAGFSHWRRATTHLPAIASVVVSTK</sequence>
<dbReference type="PANTHER" id="PTHR43712:SF2">
    <property type="entry name" value="O-METHYLTRANSFERASE CICE"/>
    <property type="match status" value="1"/>
</dbReference>
<dbReference type="SUPFAM" id="SSF53335">
    <property type="entry name" value="S-adenosyl-L-methionine-dependent methyltransferases"/>
    <property type="match status" value="1"/>
</dbReference>
<keyword evidence="2 6" id="KW-0808">Transferase</keyword>
<dbReference type="AlphaFoldDB" id="A0A7X1KD97"/>
<evidence type="ECO:0000256" key="1">
    <source>
        <dbReference type="ARBA" id="ARBA00022603"/>
    </source>
</evidence>
<dbReference type="InterPro" id="IPR001077">
    <property type="entry name" value="COMT_C"/>
</dbReference>
<dbReference type="EMBL" id="JACLAU010000035">
    <property type="protein sequence ID" value="MBC2653119.1"/>
    <property type="molecule type" value="Genomic_DNA"/>
</dbReference>
<evidence type="ECO:0000256" key="3">
    <source>
        <dbReference type="ARBA" id="ARBA00022691"/>
    </source>
</evidence>
<dbReference type="PROSITE" id="PS51683">
    <property type="entry name" value="SAM_OMT_II"/>
    <property type="match status" value="1"/>
</dbReference>
<comment type="caution">
    <text evidence="6">The sequence shown here is derived from an EMBL/GenBank/DDBJ whole genome shotgun (WGS) entry which is preliminary data.</text>
</comment>
<keyword evidence="1 6" id="KW-0489">Methyltransferase</keyword>
<dbReference type="PANTHER" id="PTHR43712">
    <property type="entry name" value="PUTATIVE (AFU_ORTHOLOGUE AFUA_4G14580)-RELATED"/>
    <property type="match status" value="1"/>
</dbReference>
<dbReference type="CDD" id="cd02440">
    <property type="entry name" value="AdoMet_MTases"/>
    <property type="match status" value="1"/>
</dbReference>
<keyword evidence="7" id="KW-1185">Reference proteome</keyword>
<dbReference type="GO" id="GO:0032259">
    <property type="term" value="P:methylation"/>
    <property type="evidence" value="ECO:0007669"/>
    <property type="project" value="UniProtKB-KW"/>
</dbReference>
<reference evidence="6 7" key="1">
    <citation type="submission" date="2020-08" db="EMBL/GenBank/DDBJ databases">
        <title>The genome sequence of Novosphingobium flavum 4Y4.</title>
        <authorList>
            <person name="Liu Y."/>
        </authorList>
    </citation>
    <scope>NUCLEOTIDE SEQUENCE [LARGE SCALE GENOMIC DNA]</scope>
    <source>
        <strain evidence="6 7">4Y4</strain>
    </source>
</reference>
<evidence type="ECO:0000313" key="7">
    <source>
        <dbReference type="Proteomes" id="UP000520156"/>
    </source>
</evidence>
<evidence type="ECO:0000259" key="5">
    <source>
        <dbReference type="Pfam" id="PF00891"/>
    </source>
</evidence>
<dbReference type="Gene3D" id="3.40.50.150">
    <property type="entry name" value="Vaccinia Virus protein VP39"/>
    <property type="match status" value="1"/>
</dbReference>
<proteinExistence type="predicted"/>
<protein>
    <submittedName>
        <fullName evidence="6">Methyltransferase</fullName>
    </submittedName>
</protein>
<dbReference type="InterPro" id="IPR036388">
    <property type="entry name" value="WH-like_DNA-bd_sf"/>
</dbReference>
<dbReference type="InterPro" id="IPR036390">
    <property type="entry name" value="WH_DNA-bd_sf"/>
</dbReference>
<dbReference type="SUPFAM" id="SSF46785">
    <property type="entry name" value="Winged helix' DNA-binding domain"/>
    <property type="match status" value="1"/>
</dbReference>
<accession>A0A7X1KD97</accession>